<feature type="compositionally biased region" description="Gly residues" evidence="1">
    <location>
        <begin position="871"/>
        <end position="912"/>
    </location>
</feature>
<feature type="chain" id="PRO_5045177069" description="Carbohydrate-binding family V/XII" evidence="2">
    <location>
        <begin position="30"/>
        <end position="912"/>
    </location>
</feature>
<dbReference type="EMBL" id="JBBUKT010000001">
    <property type="protein sequence ID" value="MEK7949220.1"/>
    <property type="molecule type" value="Genomic_DNA"/>
</dbReference>
<dbReference type="Proteomes" id="UP001371305">
    <property type="component" value="Unassembled WGS sequence"/>
</dbReference>
<feature type="compositionally biased region" description="Pro residues" evidence="1">
    <location>
        <begin position="703"/>
        <end position="737"/>
    </location>
</feature>
<reference evidence="3 4" key="1">
    <citation type="submission" date="2024-04" db="EMBL/GenBank/DDBJ databases">
        <title>Luteolibacter sp. isolated from soil.</title>
        <authorList>
            <person name="An J."/>
        </authorList>
    </citation>
    <scope>NUCLEOTIDE SEQUENCE [LARGE SCALE GENOMIC DNA]</scope>
    <source>
        <strain evidence="3 4">Y139</strain>
    </source>
</reference>
<keyword evidence="2" id="KW-0732">Signal</keyword>
<evidence type="ECO:0008006" key="5">
    <source>
        <dbReference type="Google" id="ProtNLM"/>
    </source>
</evidence>
<feature type="compositionally biased region" description="Basic and acidic residues" evidence="1">
    <location>
        <begin position="848"/>
        <end position="864"/>
    </location>
</feature>
<feature type="region of interest" description="Disordered" evidence="1">
    <location>
        <begin position="686"/>
        <end position="912"/>
    </location>
</feature>
<evidence type="ECO:0000256" key="2">
    <source>
        <dbReference type="SAM" id="SignalP"/>
    </source>
</evidence>
<proteinExistence type="predicted"/>
<sequence>MKINSFSCKSRLLPCLGVLAMALPGLVRGIEPTTSAPPIPPADQSWPRDIVSGKVKITCYQPQIDEWTGYRVLHARFAVALTPPGEAPQLGVAEVTGETTSDPETRTVVIRNIKIEDARFQTEKPEDATRLEALLKQSFPSTPVTASLDHMLAGVKLAKGAAHTADVKMEPPPIFISTEPAMLLMVEGKPVLAPIDKSELKFVVNTNWDILFDEPVGNYYLLSGDVWMTAKDIAGPWEMATSLPLSIEQLPDDETWQHVKQALPWTPRKGMVIPKVKYSDKPAELITFSGDPVWEKVEGTTLSFANNTESDVFQAADGTIYFLVSGRWFKTAKLGGEWAYAGNDLPEDFKQIPEDGPEGDVLASVPGTDEAEDAVLLASVPTEAVVNIKQAEAKAAVSYNGEPTFKPIENTQMTYATNTPADVVQCEGKYYLCQDAVWFVSTAPNGPWKVCKDVPEAIYSIPPSSPVYRVTYVNVEDEDGDDGEVTCSYTAGYFGAFVAGLALGDCLVWGTGYYYPPYVGWWGHYPAYYPYHYSYGCAAAYNRWTGGYAVGERVYGPYASAGRAAWYNPATGRYGRAAHVEGPYGGRTVAGAYNPRTGTGWATRQGNNGYAQWGTSVARRGDHWVQSAHIAGPDGGAAAWRGSNGAGTFHWSDEGHGGMAVHNGDFYAGHDGNVYRKDGGDWSKWSNGGWEPVGHKADGFNPGPKPGPRPDPTPGPGPGPGPRPDPKPGPGPGPQPHPDGFIPGETRHVPDSGRNGFITGQTKHNFPGYPPGGNRPGADGGGQQFQPGTRPGAGGGGQQFQPPTRPGEGGGGEQFHPQPRPGADGGGIQRQDLPQRHVTDPGEVQQRLNREANTRDLGDQRERQQQFQRSSGGGGLFQRGGGGGFQGGGGGGFSRGGGGGGFSRGGGGFHRR</sequence>
<organism evidence="3 4">
    <name type="scientific">Luteolibacter soli</name>
    <dbReference type="NCBI Taxonomy" id="3135280"/>
    <lineage>
        <taxon>Bacteria</taxon>
        <taxon>Pseudomonadati</taxon>
        <taxon>Verrucomicrobiota</taxon>
        <taxon>Verrucomicrobiia</taxon>
        <taxon>Verrucomicrobiales</taxon>
        <taxon>Verrucomicrobiaceae</taxon>
        <taxon>Luteolibacter</taxon>
    </lineage>
</organism>
<accession>A0ABU9APD4</accession>
<feature type="signal peptide" evidence="2">
    <location>
        <begin position="1"/>
        <end position="29"/>
    </location>
</feature>
<evidence type="ECO:0000256" key="1">
    <source>
        <dbReference type="SAM" id="MobiDB-lite"/>
    </source>
</evidence>
<name>A0ABU9APD4_9BACT</name>
<dbReference type="RefSeq" id="WP_341402640.1">
    <property type="nucleotide sequence ID" value="NZ_JBBUKT010000001.1"/>
</dbReference>
<evidence type="ECO:0000313" key="3">
    <source>
        <dbReference type="EMBL" id="MEK7949220.1"/>
    </source>
</evidence>
<evidence type="ECO:0000313" key="4">
    <source>
        <dbReference type="Proteomes" id="UP001371305"/>
    </source>
</evidence>
<protein>
    <recommendedName>
        <fullName evidence="5">Carbohydrate-binding family V/XII</fullName>
    </recommendedName>
</protein>
<keyword evidence="4" id="KW-1185">Reference proteome</keyword>
<feature type="compositionally biased region" description="Gly residues" evidence="1">
    <location>
        <begin position="774"/>
        <end position="783"/>
    </location>
</feature>
<comment type="caution">
    <text evidence="3">The sequence shown here is derived from an EMBL/GenBank/DDBJ whole genome shotgun (WGS) entry which is preliminary data.</text>
</comment>
<gene>
    <name evidence="3" type="ORF">WKV53_01860</name>
</gene>